<dbReference type="OrthoDB" id="3078577at2"/>
<gene>
    <name evidence="1" type="ORF">GJ668_13355</name>
</gene>
<dbReference type="AlphaFoldDB" id="A0A6N8ECX0"/>
<proteinExistence type="predicted"/>
<sequence length="79" mass="9006">MNIKFSRHARRRANLYKIPEDSVREILSDSDFSDGEHEIVKSVPGFRYPIKILVAVEDGTITVITNYPLKKGKSNEDSL</sequence>
<protein>
    <recommendedName>
        <fullName evidence="3">DUF4258 domain-containing protein</fullName>
    </recommendedName>
</protein>
<dbReference type="RefSeq" id="WP_155450648.1">
    <property type="nucleotide sequence ID" value="NZ_WNKT01000031.1"/>
</dbReference>
<reference evidence="1 2" key="1">
    <citation type="submission" date="2019-11" db="EMBL/GenBank/DDBJ databases">
        <title>Whole-genome sequence of the anaerobic purple sulfur bacterium Allochromatium palmeri DSM 15591.</title>
        <authorList>
            <person name="Kyndt J.A."/>
            <person name="Meyer T.E."/>
        </authorList>
    </citation>
    <scope>NUCLEOTIDE SEQUENCE [LARGE SCALE GENOMIC DNA]</scope>
    <source>
        <strain evidence="1 2">DSM 15591</strain>
    </source>
</reference>
<accession>A0A6N8ECX0</accession>
<organism evidence="1 2">
    <name type="scientific">Allochromatium palmeri</name>
    <dbReference type="NCBI Taxonomy" id="231048"/>
    <lineage>
        <taxon>Bacteria</taxon>
        <taxon>Pseudomonadati</taxon>
        <taxon>Pseudomonadota</taxon>
        <taxon>Gammaproteobacteria</taxon>
        <taxon>Chromatiales</taxon>
        <taxon>Chromatiaceae</taxon>
        <taxon>Allochromatium</taxon>
    </lineage>
</organism>
<keyword evidence="2" id="KW-1185">Reference proteome</keyword>
<evidence type="ECO:0000313" key="2">
    <source>
        <dbReference type="Proteomes" id="UP000434044"/>
    </source>
</evidence>
<dbReference type="Proteomes" id="UP000434044">
    <property type="component" value="Unassembled WGS sequence"/>
</dbReference>
<dbReference type="EMBL" id="WNKT01000031">
    <property type="protein sequence ID" value="MTW22073.1"/>
    <property type="molecule type" value="Genomic_DNA"/>
</dbReference>
<evidence type="ECO:0000313" key="1">
    <source>
        <dbReference type="EMBL" id="MTW22073.1"/>
    </source>
</evidence>
<evidence type="ECO:0008006" key="3">
    <source>
        <dbReference type="Google" id="ProtNLM"/>
    </source>
</evidence>
<comment type="caution">
    <text evidence="1">The sequence shown here is derived from an EMBL/GenBank/DDBJ whole genome shotgun (WGS) entry which is preliminary data.</text>
</comment>
<name>A0A6N8ECX0_9GAMM</name>